<dbReference type="InterPro" id="IPR014189">
    <property type="entry name" value="Quinone_OxRdtase_PIG3"/>
</dbReference>
<dbReference type="RefSeq" id="WP_133908542.1">
    <property type="nucleotide sequence ID" value="NZ_SOCP01000024.1"/>
</dbReference>
<dbReference type="GO" id="GO:0016651">
    <property type="term" value="F:oxidoreductase activity, acting on NAD(P)H"/>
    <property type="evidence" value="ECO:0007669"/>
    <property type="project" value="TreeGrafter"/>
</dbReference>
<keyword evidence="2" id="KW-0560">Oxidoreductase</keyword>
<dbReference type="Pfam" id="PF08240">
    <property type="entry name" value="ADH_N"/>
    <property type="match status" value="1"/>
</dbReference>
<protein>
    <submittedName>
        <fullName evidence="4">Putative PIG3 family NAD(P)H quinone oxidoreductase</fullName>
    </submittedName>
</protein>
<dbReference type="InterPro" id="IPR013149">
    <property type="entry name" value="ADH-like_C"/>
</dbReference>
<dbReference type="SMART" id="SM00829">
    <property type="entry name" value="PKS_ER"/>
    <property type="match status" value="1"/>
</dbReference>
<organism evidence="4 5">
    <name type="scientific">Actinophytocola oryzae</name>
    <dbReference type="NCBI Taxonomy" id="502181"/>
    <lineage>
        <taxon>Bacteria</taxon>
        <taxon>Bacillati</taxon>
        <taxon>Actinomycetota</taxon>
        <taxon>Actinomycetes</taxon>
        <taxon>Pseudonocardiales</taxon>
        <taxon>Pseudonocardiaceae</taxon>
    </lineage>
</organism>
<gene>
    <name evidence="4" type="ORF">CLV71_124118</name>
</gene>
<evidence type="ECO:0000313" key="5">
    <source>
        <dbReference type="Proteomes" id="UP000294927"/>
    </source>
</evidence>
<evidence type="ECO:0000256" key="1">
    <source>
        <dbReference type="ARBA" id="ARBA00022857"/>
    </source>
</evidence>
<accession>A0A4V3FQL5</accession>
<keyword evidence="5" id="KW-1185">Reference proteome</keyword>
<evidence type="ECO:0000259" key="3">
    <source>
        <dbReference type="SMART" id="SM00829"/>
    </source>
</evidence>
<reference evidence="4 5" key="1">
    <citation type="submission" date="2019-03" db="EMBL/GenBank/DDBJ databases">
        <title>Genomic Encyclopedia of Archaeal and Bacterial Type Strains, Phase II (KMG-II): from individual species to whole genera.</title>
        <authorList>
            <person name="Goeker M."/>
        </authorList>
    </citation>
    <scope>NUCLEOTIDE SEQUENCE [LARGE SCALE GENOMIC DNA]</scope>
    <source>
        <strain evidence="4 5">DSM 45499</strain>
    </source>
</reference>
<evidence type="ECO:0000313" key="4">
    <source>
        <dbReference type="EMBL" id="TDV40101.1"/>
    </source>
</evidence>
<name>A0A4V3FQL5_9PSEU</name>
<dbReference type="GO" id="GO:0070402">
    <property type="term" value="F:NADPH binding"/>
    <property type="evidence" value="ECO:0007669"/>
    <property type="project" value="TreeGrafter"/>
</dbReference>
<dbReference type="SUPFAM" id="SSF50129">
    <property type="entry name" value="GroES-like"/>
    <property type="match status" value="1"/>
</dbReference>
<dbReference type="InterPro" id="IPR013154">
    <property type="entry name" value="ADH-like_N"/>
</dbReference>
<dbReference type="NCBIfam" id="TIGR02824">
    <property type="entry name" value="quinone_pig3"/>
    <property type="match status" value="1"/>
</dbReference>
<proteinExistence type="predicted"/>
<dbReference type="SUPFAM" id="SSF51735">
    <property type="entry name" value="NAD(P)-binding Rossmann-fold domains"/>
    <property type="match status" value="1"/>
</dbReference>
<keyword evidence="1" id="KW-0521">NADP</keyword>
<dbReference type="Gene3D" id="3.90.180.10">
    <property type="entry name" value="Medium-chain alcohol dehydrogenases, catalytic domain"/>
    <property type="match status" value="1"/>
</dbReference>
<dbReference type="InterPro" id="IPR020843">
    <property type="entry name" value="ER"/>
</dbReference>
<dbReference type="AlphaFoldDB" id="A0A4V3FQL5"/>
<dbReference type="InterPro" id="IPR011032">
    <property type="entry name" value="GroES-like_sf"/>
</dbReference>
<feature type="domain" description="Enoyl reductase (ER)" evidence="3">
    <location>
        <begin position="10"/>
        <end position="318"/>
    </location>
</feature>
<dbReference type="EMBL" id="SOCP01000024">
    <property type="protein sequence ID" value="TDV40101.1"/>
    <property type="molecule type" value="Genomic_DNA"/>
</dbReference>
<dbReference type="Gene3D" id="3.40.50.720">
    <property type="entry name" value="NAD(P)-binding Rossmann-like Domain"/>
    <property type="match status" value="1"/>
</dbReference>
<dbReference type="OrthoDB" id="9780520at2"/>
<dbReference type="Pfam" id="PF00107">
    <property type="entry name" value="ADH_zinc_N"/>
    <property type="match status" value="1"/>
</dbReference>
<dbReference type="PANTHER" id="PTHR48106:SF8">
    <property type="entry name" value="OS02G0805600 PROTEIN"/>
    <property type="match status" value="1"/>
</dbReference>
<dbReference type="Proteomes" id="UP000294927">
    <property type="component" value="Unassembled WGS sequence"/>
</dbReference>
<sequence length="321" mass="33160">MYAITVREPGGPEVLSWTEQLDPQPGPGEVVLDVVATAVNRADLLQRQGNYAPPPGVTDVPGLECSGRVAALGEGVTNVAVGDEVCALLAGGGYATKVVVPAGQVMPVPSTVDIETAAGLPEVAATVWSNVVMVAGLRSGETILVHGGASGIGSHAIQVAKALGARVAVTAGSAARLEQCRELGADVLVNYREQDFVEVLGPSADVVLDNMGAKYLPRNVDVLARLGRLVVIGMQGGVKGELNVGKLLAKNGTVTATSLRYRPVEEKAAICREVVTNVWPLVESGAVRPITHAVVPIQDAGDAHRMLEAGDVHGKVVMRVS</sequence>
<comment type="caution">
    <text evidence="4">The sequence shown here is derived from an EMBL/GenBank/DDBJ whole genome shotgun (WGS) entry which is preliminary data.</text>
</comment>
<evidence type="ECO:0000256" key="2">
    <source>
        <dbReference type="ARBA" id="ARBA00023002"/>
    </source>
</evidence>
<dbReference type="PANTHER" id="PTHR48106">
    <property type="entry name" value="QUINONE OXIDOREDUCTASE PIG3-RELATED"/>
    <property type="match status" value="1"/>
</dbReference>
<dbReference type="CDD" id="cd05276">
    <property type="entry name" value="p53_inducible_oxidoreductase"/>
    <property type="match status" value="1"/>
</dbReference>
<dbReference type="InterPro" id="IPR036291">
    <property type="entry name" value="NAD(P)-bd_dom_sf"/>
</dbReference>